<accession>A0ACC1LZ73</accession>
<comment type="caution">
    <text evidence="1">The sequence shown here is derived from an EMBL/GenBank/DDBJ whole genome shotgun (WGS) entry which is preliminary data.</text>
</comment>
<protein>
    <submittedName>
        <fullName evidence="1">mRNA cleavage and polyadenylation factor subunit</fullName>
    </submittedName>
</protein>
<sequence>MRDPIYTFCRELVPPSSVDRACGLSFTRAGSSNLALARGNVLEVYKIELVPYHSDTSSTSGNGGDDYVYGEQHSGEEFDLPMIQDNANNGGSSRPANEQSQKANKTKRPQMHLVGRWRLHGKIMDMQAVRGNEHGIENLVVSFSEAKMAVVSFCAATQSIVTESIHYYEHEQLQHTMRNSDAVSCALRGDPEGRCVVLRIYDDQLAVLPLNEVAENGGEGRAFGDSYVVDMRATSNIRSIHDCVFLSGYLEPTLALLHEPDAMWAGTLDASVDSCCVTVVSLDLARRSASTINSVGRLPYDSRTLVAVPAPIGGVLVVSSSALTHVANGAVSCIAVLSKAAARGIGCSAADAIDRTSEGLGLVLDPRQCAWAFVAPAAAVLWTQHGLCLQLALHTDGRSAVRRIAATLVAGSAKPEPAADAWDDVGVVPSCVAELRVAYDDDDDGGSPVDAVLVFVGGSAGRSILIQAEESSRAAGDELMDVDADLYGSSSKSSGSLWRLAVADELLGTGPAAAVEAGASGSSGDDLQVVSCAGNAWRGRLRVQQRA</sequence>
<dbReference type="EMBL" id="JANBVB010001714">
    <property type="protein sequence ID" value="KAJ2889692.1"/>
    <property type="molecule type" value="Genomic_DNA"/>
</dbReference>
<gene>
    <name evidence="1" type="primary">CFT1_2</name>
    <name evidence="1" type="ORF">IWW38_004557</name>
</gene>
<proteinExistence type="predicted"/>
<name>A0ACC1LZ73_9FUNG</name>
<dbReference type="Proteomes" id="UP001139981">
    <property type="component" value="Unassembled WGS sequence"/>
</dbReference>
<keyword evidence="2" id="KW-1185">Reference proteome</keyword>
<organism evidence="1 2">
    <name type="scientific">Coemansia aciculifera</name>
    <dbReference type="NCBI Taxonomy" id="417176"/>
    <lineage>
        <taxon>Eukaryota</taxon>
        <taxon>Fungi</taxon>
        <taxon>Fungi incertae sedis</taxon>
        <taxon>Zoopagomycota</taxon>
        <taxon>Kickxellomycotina</taxon>
        <taxon>Kickxellomycetes</taxon>
        <taxon>Kickxellales</taxon>
        <taxon>Kickxellaceae</taxon>
        <taxon>Coemansia</taxon>
    </lineage>
</organism>
<evidence type="ECO:0000313" key="1">
    <source>
        <dbReference type="EMBL" id="KAJ2889692.1"/>
    </source>
</evidence>
<evidence type="ECO:0000313" key="2">
    <source>
        <dbReference type="Proteomes" id="UP001139981"/>
    </source>
</evidence>
<reference evidence="1" key="1">
    <citation type="submission" date="2022-07" db="EMBL/GenBank/DDBJ databases">
        <title>Phylogenomic reconstructions and comparative analyses of Kickxellomycotina fungi.</title>
        <authorList>
            <person name="Reynolds N.K."/>
            <person name="Stajich J.E."/>
            <person name="Barry K."/>
            <person name="Grigoriev I.V."/>
            <person name="Crous P."/>
            <person name="Smith M.E."/>
        </authorList>
    </citation>
    <scope>NUCLEOTIDE SEQUENCE</scope>
    <source>
        <strain evidence="1">CBS 190363</strain>
    </source>
</reference>
<feature type="non-terminal residue" evidence="1">
    <location>
        <position position="547"/>
    </location>
</feature>